<proteinExistence type="predicted"/>
<organism evidence="1 2">
    <name type="scientific">Pleuronectes platessa</name>
    <name type="common">European plaice</name>
    <dbReference type="NCBI Taxonomy" id="8262"/>
    <lineage>
        <taxon>Eukaryota</taxon>
        <taxon>Metazoa</taxon>
        <taxon>Chordata</taxon>
        <taxon>Craniata</taxon>
        <taxon>Vertebrata</taxon>
        <taxon>Euteleostomi</taxon>
        <taxon>Actinopterygii</taxon>
        <taxon>Neopterygii</taxon>
        <taxon>Teleostei</taxon>
        <taxon>Neoteleostei</taxon>
        <taxon>Acanthomorphata</taxon>
        <taxon>Carangaria</taxon>
        <taxon>Pleuronectiformes</taxon>
        <taxon>Pleuronectoidei</taxon>
        <taxon>Pleuronectidae</taxon>
        <taxon>Pleuronectes</taxon>
    </lineage>
</organism>
<dbReference type="EMBL" id="CADEAL010004012">
    <property type="protein sequence ID" value="CAB1449344.1"/>
    <property type="molecule type" value="Genomic_DNA"/>
</dbReference>
<accession>A0A9N7VG83</accession>
<sequence length="159" mass="17594">MHTPNIYPTNLHQSPGSNQVLANNGLHAARVHHSLVFTPLNSYWNSVCCRRTREGCCRASNPDHLSRFHGRTRLPEVPELPAPPTLLPWHSRRPLRVGSGACSGWELWVKGRGQSRDLVGPTPGYRVEEGPFGEGLAARMNGQVVVSPIRSSTALLMCW</sequence>
<name>A0A9N7VG83_PLEPL</name>
<keyword evidence="2" id="KW-1185">Reference proteome</keyword>
<evidence type="ECO:0000313" key="2">
    <source>
        <dbReference type="Proteomes" id="UP001153269"/>
    </source>
</evidence>
<dbReference type="AlphaFoldDB" id="A0A9N7VG83"/>
<gene>
    <name evidence="1" type="ORF">PLEPLA_LOCUS37025</name>
</gene>
<dbReference type="Proteomes" id="UP001153269">
    <property type="component" value="Unassembled WGS sequence"/>
</dbReference>
<comment type="caution">
    <text evidence="1">The sequence shown here is derived from an EMBL/GenBank/DDBJ whole genome shotgun (WGS) entry which is preliminary data.</text>
</comment>
<reference evidence="1" key="1">
    <citation type="submission" date="2020-03" db="EMBL/GenBank/DDBJ databases">
        <authorList>
            <person name="Weist P."/>
        </authorList>
    </citation>
    <scope>NUCLEOTIDE SEQUENCE</scope>
</reference>
<protein>
    <submittedName>
        <fullName evidence="1">Uncharacterized protein</fullName>
    </submittedName>
</protein>
<evidence type="ECO:0000313" key="1">
    <source>
        <dbReference type="EMBL" id="CAB1449344.1"/>
    </source>
</evidence>